<dbReference type="InterPro" id="IPR036043">
    <property type="entry name" value="Phosphoglycerate_kinase_sf"/>
</dbReference>
<keyword evidence="6 11" id="KW-0963">Cytoplasm</keyword>
<feature type="binding site" evidence="11 12">
    <location>
        <begin position="21"/>
        <end position="23"/>
    </location>
    <ligand>
        <name>substrate</name>
    </ligand>
</feature>
<dbReference type="KEGG" id="slr:L21SP2_1869"/>
<dbReference type="FunFam" id="3.40.50.1260:FF:000002">
    <property type="entry name" value="Phosphoglycerate kinase"/>
    <property type="match status" value="1"/>
</dbReference>
<keyword evidence="9 11" id="KW-0418">Kinase</keyword>
<evidence type="ECO:0000256" key="9">
    <source>
        <dbReference type="ARBA" id="ARBA00022777"/>
    </source>
</evidence>
<evidence type="ECO:0000313" key="16">
    <source>
        <dbReference type="Proteomes" id="UP000018680"/>
    </source>
</evidence>
<evidence type="ECO:0000256" key="3">
    <source>
        <dbReference type="ARBA" id="ARBA00008982"/>
    </source>
</evidence>
<gene>
    <name evidence="11" type="primary">pgk</name>
    <name evidence="15" type="ORF">L21SP2_1869</name>
</gene>
<comment type="similarity">
    <text evidence="3 11 14">Belongs to the phosphoglycerate kinase family.</text>
</comment>
<feature type="binding site" evidence="11">
    <location>
        <position position="118"/>
    </location>
    <ligand>
        <name>substrate</name>
    </ligand>
</feature>
<dbReference type="GO" id="GO:0006094">
    <property type="term" value="P:gluconeogenesis"/>
    <property type="evidence" value="ECO:0007669"/>
    <property type="project" value="TreeGrafter"/>
</dbReference>
<dbReference type="eggNOG" id="COG0126">
    <property type="taxonomic scope" value="Bacteria"/>
</dbReference>
<evidence type="ECO:0000256" key="6">
    <source>
        <dbReference type="ARBA" id="ARBA00022490"/>
    </source>
</evidence>
<dbReference type="PATRIC" id="fig|1307761.3.peg.1863"/>
<dbReference type="GO" id="GO:0043531">
    <property type="term" value="F:ADP binding"/>
    <property type="evidence" value="ECO:0007669"/>
    <property type="project" value="TreeGrafter"/>
</dbReference>
<dbReference type="STRING" id="1307761.L21SP2_1869"/>
<reference evidence="15 16" key="1">
    <citation type="journal article" date="2015" name="Stand. Genomic Sci.">
        <title>Complete genome sequence and description of Salinispira pacifica gen. nov., sp. nov., a novel spirochaete isolated form a hypersaline microbial mat.</title>
        <authorList>
            <person name="Ben Hania W."/>
            <person name="Joseph M."/>
            <person name="Schumann P."/>
            <person name="Bunk B."/>
            <person name="Fiebig A."/>
            <person name="Sproer C."/>
            <person name="Klenk H.P."/>
            <person name="Fardeau M.L."/>
            <person name="Spring S."/>
        </authorList>
    </citation>
    <scope>NUCLEOTIDE SEQUENCE [LARGE SCALE GENOMIC DNA]</scope>
    <source>
        <strain evidence="15 16">L21-RPul-D2</strain>
    </source>
</reference>
<dbReference type="OrthoDB" id="9808460at2"/>
<feature type="binding site" evidence="11 13">
    <location>
        <position position="201"/>
    </location>
    <ligand>
        <name>ATP</name>
        <dbReference type="ChEBI" id="CHEBI:30616"/>
    </ligand>
</feature>
<feature type="binding site" evidence="12">
    <location>
        <position position="118"/>
    </location>
    <ligand>
        <name>(2R)-3-phosphoglycerate</name>
        <dbReference type="ChEBI" id="CHEBI:58272"/>
    </ligand>
</feature>
<evidence type="ECO:0000256" key="2">
    <source>
        <dbReference type="ARBA" id="ARBA00004496"/>
    </source>
</evidence>
<evidence type="ECO:0000256" key="8">
    <source>
        <dbReference type="ARBA" id="ARBA00022741"/>
    </source>
</evidence>
<feature type="binding site" evidence="11 13">
    <location>
        <position position="323"/>
    </location>
    <ligand>
        <name>ATP</name>
        <dbReference type="ChEBI" id="CHEBI:30616"/>
    </ligand>
</feature>
<dbReference type="GO" id="GO:0005524">
    <property type="term" value="F:ATP binding"/>
    <property type="evidence" value="ECO:0007669"/>
    <property type="project" value="UniProtKB-KW"/>
</dbReference>
<dbReference type="GO" id="GO:0005829">
    <property type="term" value="C:cytosol"/>
    <property type="evidence" value="ECO:0007669"/>
    <property type="project" value="TreeGrafter"/>
</dbReference>
<keyword evidence="7 11" id="KW-0808">Transferase</keyword>
<dbReference type="EC" id="2.7.2.3" evidence="5 11"/>
<feature type="binding site" evidence="11 12">
    <location>
        <begin position="59"/>
        <end position="62"/>
    </location>
    <ligand>
        <name>substrate</name>
    </ligand>
</feature>
<feature type="binding site" evidence="12">
    <location>
        <position position="36"/>
    </location>
    <ligand>
        <name>(2R)-3-phosphoglycerate</name>
        <dbReference type="ChEBI" id="CHEBI:58272"/>
    </ligand>
</feature>
<keyword evidence="10 11" id="KW-0067">ATP-binding</keyword>
<dbReference type="CDD" id="cd00318">
    <property type="entry name" value="Phosphoglycerate_kinase"/>
    <property type="match status" value="1"/>
</dbReference>
<evidence type="ECO:0000256" key="12">
    <source>
        <dbReference type="PIRSR" id="PIRSR000724-1"/>
    </source>
</evidence>
<dbReference type="RefSeq" id="WP_024268159.1">
    <property type="nucleotide sequence ID" value="NC_023035.1"/>
</dbReference>
<dbReference type="InterPro" id="IPR001576">
    <property type="entry name" value="Phosphoglycerate_kinase"/>
</dbReference>
<dbReference type="PANTHER" id="PTHR11406">
    <property type="entry name" value="PHOSPHOGLYCERATE KINASE"/>
    <property type="match status" value="1"/>
</dbReference>
<feature type="binding site" evidence="12">
    <location>
        <position position="151"/>
    </location>
    <ligand>
        <name>(2R)-3-phosphoglycerate</name>
        <dbReference type="ChEBI" id="CHEBI:58272"/>
    </ligand>
</feature>
<evidence type="ECO:0000256" key="4">
    <source>
        <dbReference type="ARBA" id="ARBA00011245"/>
    </source>
</evidence>
<comment type="catalytic activity">
    <reaction evidence="1 11 14">
        <text>(2R)-3-phosphoglycerate + ATP = (2R)-3-phospho-glyceroyl phosphate + ADP</text>
        <dbReference type="Rhea" id="RHEA:14801"/>
        <dbReference type="ChEBI" id="CHEBI:30616"/>
        <dbReference type="ChEBI" id="CHEBI:57604"/>
        <dbReference type="ChEBI" id="CHEBI:58272"/>
        <dbReference type="ChEBI" id="CHEBI:456216"/>
        <dbReference type="EC" id="2.7.2.3"/>
    </reaction>
</comment>
<dbReference type="PIRSF" id="PIRSF000724">
    <property type="entry name" value="Pgk"/>
    <property type="match status" value="1"/>
</dbReference>
<dbReference type="GO" id="GO:0006096">
    <property type="term" value="P:glycolytic process"/>
    <property type="evidence" value="ECO:0007669"/>
    <property type="project" value="UniProtKB-UniRule"/>
</dbReference>
<dbReference type="FunFam" id="3.40.50.1260:FF:000007">
    <property type="entry name" value="Phosphoglycerate kinase"/>
    <property type="match status" value="1"/>
</dbReference>
<dbReference type="Pfam" id="PF00162">
    <property type="entry name" value="PGK"/>
    <property type="match status" value="1"/>
</dbReference>
<comment type="subunit">
    <text evidence="4 11">Monomer.</text>
</comment>
<evidence type="ECO:0000256" key="11">
    <source>
        <dbReference type="HAMAP-Rule" id="MF_00145"/>
    </source>
</evidence>
<dbReference type="UniPathway" id="UPA00109">
    <property type="reaction ID" value="UER00185"/>
</dbReference>
<evidence type="ECO:0000313" key="15">
    <source>
        <dbReference type="EMBL" id="AHC15242.1"/>
    </source>
</evidence>
<protein>
    <recommendedName>
        <fullName evidence="5 11">Phosphoglycerate kinase</fullName>
        <ecNumber evidence="5 11">2.7.2.3</ecNumber>
    </recommendedName>
</protein>
<evidence type="ECO:0000256" key="7">
    <source>
        <dbReference type="ARBA" id="ARBA00022679"/>
    </source>
</evidence>
<dbReference type="EMBL" id="CP006939">
    <property type="protein sequence ID" value="AHC15242.1"/>
    <property type="molecule type" value="Genomic_DNA"/>
</dbReference>
<sequence>MAVKTINDADLKGKKVLSRVDFNVPLKEGVVTDDTRIRAALPTIEAILAKDASLVLMSHLGRPKGEKKPELSLAPVARRLAELLNKEVKIAPDVIGSEVESMVSALKPGEVLLLENVRWYAGEEKNDPEFVAELAKFGEVFVNDAFGTAHRAHASTEGLAHKMPAYAGLLIEKEVKFMEPFVTEPKQPMVAVVGGAKVSSKIGVLESLLPKCSSLIIGGGMTYTFLKAQGKEIGNSLLEEDYLETAKSLLKQAEKAGVEVILPVDHVVAADFKEDATPEPVDDVNVPAGKIAMDIGPKSIQKCREVIAKAKSIVWNGPMGVFEFDAFAKGTEEVARAIADSSAVSVVGGGDSVAAANKFKLADRMSHVSTGGGASLEFLEGKDLPGIAALK</sequence>
<proteinExistence type="inferred from homology"/>
<evidence type="ECO:0000256" key="14">
    <source>
        <dbReference type="RuleBase" id="RU000532"/>
    </source>
</evidence>
<accession>V5WHC9</accession>
<evidence type="ECO:0000256" key="10">
    <source>
        <dbReference type="ARBA" id="ARBA00022840"/>
    </source>
</evidence>
<keyword evidence="16" id="KW-1185">Reference proteome</keyword>
<comment type="pathway">
    <text evidence="11">Carbohydrate degradation; glycolysis; pyruvate from D-glyceraldehyde 3-phosphate: step 2/5.</text>
</comment>
<dbReference type="Proteomes" id="UP000018680">
    <property type="component" value="Chromosome"/>
</dbReference>
<keyword evidence="8 11" id="KW-0547">Nucleotide-binding</keyword>
<dbReference type="Gene3D" id="3.40.50.1260">
    <property type="entry name" value="Phosphoglycerate kinase, N-terminal domain"/>
    <property type="match status" value="2"/>
</dbReference>
<evidence type="ECO:0000256" key="13">
    <source>
        <dbReference type="PIRSR" id="PIRSR000724-2"/>
    </source>
</evidence>
<dbReference type="PRINTS" id="PR00477">
    <property type="entry name" value="PHGLYCKINASE"/>
</dbReference>
<dbReference type="GO" id="GO:0004618">
    <property type="term" value="F:phosphoglycerate kinase activity"/>
    <property type="evidence" value="ECO:0007669"/>
    <property type="project" value="UniProtKB-UniRule"/>
</dbReference>
<comment type="subcellular location">
    <subcellularLocation>
        <location evidence="2 11">Cytoplasm</location>
    </subcellularLocation>
</comment>
<comment type="caution">
    <text evidence="11">Lacks conserved residue(s) required for the propagation of feature annotation.</text>
</comment>
<dbReference type="SUPFAM" id="SSF53748">
    <property type="entry name" value="Phosphoglycerate kinase"/>
    <property type="match status" value="1"/>
</dbReference>
<evidence type="ECO:0000256" key="5">
    <source>
        <dbReference type="ARBA" id="ARBA00013061"/>
    </source>
</evidence>
<keyword evidence="11" id="KW-0324">Glycolysis</keyword>
<feature type="binding site" evidence="11">
    <location>
        <position position="36"/>
    </location>
    <ligand>
        <name>substrate</name>
    </ligand>
</feature>
<name>V5WHC9_9SPIO</name>
<feature type="binding site" evidence="11 13">
    <location>
        <begin position="349"/>
        <end position="352"/>
    </location>
    <ligand>
        <name>ATP</name>
        <dbReference type="ChEBI" id="CHEBI:30616"/>
    </ligand>
</feature>
<feature type="binding site" evidence="11">
    <location>
        <position position="151"/>
    </location>
    <ligand>
        <name>substrate</name>
    </ligand>
</feature>
<organism evidence="15 16">
    <name type="scientific">Salinispira pacifica</name>
    <dbReference type="NCBI Taxonomy" id="1307761"/>
    <lineage>
        <taxon>Bacteria</taxon>
        <taxon>Pseudomonadati</taxon>
        <taxon>Spirochaetota</taxon>
        <taxon>Spirochaetia</taxon>
        <taxon>Spirochaetales</taxon>
        <taxon>Spirochaetaceae</taxon>
        <taxon>Salinispira</taxon>
    </lineage>
</organism>
<dbReference type="HOGENOM" id="CLU_025427_0_2_12"/>
<dbReference type="AlphaFoldDB" id="V5WHC9"/>
<dbReference type="InterPro" id="IPR015824">
    <property type="entry name" value="Phosphoglycerate_kinase_N"/>
</dbReference>
<evidence type="ECO:0000256" key="1">
    <source>
        <dbReference type="ARBA" id="ARBA00000642"/>
    </source>
</evidence>
<dbReference type="PANTHER" id="PTHR11406:SF23">
    <property type="entry name" value="PHOSPHOGLYCERATE KINASE 1, CHLOROPLASTIC-RELATED"/>
    <property type="match status" value="1"/>
</dbReference>
<dbReference type="HAMAP" id="MF_00145">
    <property type="entry name" value="Phosphoglyc_kinase"/>
    <property type="match status" value="1"/>
</dbReference>